<evidence type="ECO:0000259" key="1">
    <source>
        <dbReference type="Pfam" id="PF01636"/>
    </source>
</evidence>
<dbReference type="InterPro" id="IPR011009">
    <property type="entry name" value="Kinase-like_dom_sf"/>
</dbReference>
<dbReference type="KEGG" id="cfer:D4Z93_10730"/>
<dbReference type="PANTHER" id="PTHR39179:SF1">
    <property type="entry name" value="SPORE COAT PROTEIN I"/>
    <property type="match status" value="1"/>
</dbReference>
<dbReference type="RefSeq" id="WP_119973426.1">
    <property type="nucleotide sequence ID" value="NZ_CP032416.1"/>
</dbReference>
<dbReference type="EMBL" id="CP032416">
    <property type="protein sequence ID" value="AYD40968.1"/>
    <property type="molecule type" value="Genomic_DNA"/>
</dbReference>
<keyword evidence="2" id="KW-0946">Virion</keyword>
<dbReference type="Gene3D" id="3.90.1200.10">
    <property type="match status" value="1"/>
</dbReference>
<proteinExistence type="predicted"/>
<name>A0A386H5X5_9CLOT</name>
<evidence type="ECO:0000313" key="2">
    <source>
        <dbReference type="EMBL" id="AYD40968.1"/>
    </source>
</evidence>
<dbReference type="NCBIfam" id="TIGR02906">
    <property type="entry name" value="spore_CotS"/>
    <property type="match status" value="1"/>
</dbReference>
<organism evidence="2 3">
    <name type="scientific">Clostridium fermenticellae</name>
    <dbReference type="NCBI Taxonomy" id="2068654"/>
    <lineage>
        <taxon>Bacteria</taxon>
        <taxon>Bacillati</taxon>
        <taxon>Bacillota</taxon>
        <taxon>Clostridia</taxon>
        <taxon>Eubacteriales</taxon>
        <taxon>Clostridiaceae</taxon>
        <taxon>Clostridium</taxon>
    </lineage>
</organism>
<dbReference type="Pfam" id="PF01636">
    <property type="entry name" value="APH"/>
    <property type="match status" value="1"/>
</dbReference>
<gene>
    <name evidence="2" type="ORF">D4Z93_10730</name>
</gene>
<dbReference type="Proteomes" id="UP000266301">
    <property type="component" value="Chromosome"/>
</dbReference>
<dbReference type="GO" id="GO:0042601">
    <property type="term" value="C:endospore-forming forespore"/>
    <property type="evidence" value="ECO:0007669"/>
    <property type="project" value="TreeGrafter"/>
</dbReference>
<dbReference type="PANTHER" id="PTHR39179">
    <property type="entry name" value="SPORE COAT PROTEIN I"/>
    <property type="match status" value="1"/>
</dbReference>
<dbReference type="InterPro" id="IPR002575">
    <property type="entry name" value="Aminoglycoside_PTrfase"/>
</dbReference>
<dbReference type="SUPFAM" id="SSF56112">
    <property type="entry name" value="Protein kinase-like (PK-like)"/>
    <property type="match status" value="1"/>
</dbReference>
<dbReference type="Gene3D" id="3.30.200.20">
    <property type="entry name" value="Phosphorylase Kinase, domain 1"/>
    <property type="match status" value="1"/>
</dbReference>
<protein>
    <submittedName>
        <fullName evidence="2">CotS family spore coat protein</fullName>
    </submittedName>
</protein>
<dbReference type="InterPro" id="IPR014255">
    <property type="entry name" value="Spore_coat_CotS"/>
</dbReference>
<keyword evidence="3" id="KW-1185">Reference proteome</keyword>
<reference evidence="2 3" key="1">
    <citation type="journal article" date="2019" name="Int. J. Syst. Evol. Microbiol.">
        <title>Clostridium fermenticellae sp. nov., isolated from the mud in a fermentation cellar for the production of the Chinese liquor, baijiu.</title>
        <authorList>
            <person name="Xu P.X."/>
            <person name="Chai L.J."/>
            <person name="Qiu T."/>
            <person name="Zhang X.J."/>
            <person name="Lu Z.M."/>
            <person name="Xiao C."/>
            <person name="Wang S.T."/>
            <person name="Shen C.H."/>
            <person name="Shi J.S."/>
            <person name="Xu Z.H."/>
        </authorList>
    </citation>
    <scope>NUCLEOTIDE SEQUENCE [LARGE SCALE GENOMIC DNA]</scope>
    <source>
        <strain evidence="2 3">JN500901</strain>
    </source>
</reference>
<keyword evidence="2" id="KW-0167">Capsid protein</keyword>
<evidence type="ECO:0000313" key="3">
    <source>
        <dbReference type="Proteomes" id="UP000266301"/>
    </source>
</evidence>
<accession>A0A386H5X5</accession>
<sequence length="356" mass="42519">MPYSVKKHNNHDLLSEENVKNYVLPHYNLEYADIKRVKFKDTDKQRAVYKISDTNQNYCLKKVYFSKEDLLFVYSAVEWIFRYDINVPRILSTNTSSRFVNYNNMLFILTPWIDGEKCDYDNKEQILSSMYNLSLIHSKCKNFIPISGSYTRKNFNDIYSSIKKHFEQILNCSNLAFKYKDRFSKEFLEHFDTNLSLAKVSLLTAASIHNQNLSTSLCHLDYVNKNIIFDKNNNIWTIDFDKCSIDYCTHDISYALRRCLKRDNTGWDINLAIDSLESYEHIQKLNLDEFKYILCYLSFPQKFWKLSRDYYNNMKKCNHNSFLYLLKNAVENDTKQLEFSLKFTKYIEGRFNTKII</sequence>
<feature type="domain" description="Aminoglycoside phosphotransferase" evidence="1">
    <location>
        <begin position="48"/>
        <end position="260"/>
    </location>
</feature>
<dbReference type="OrthoDB" id="9771902at2"/>
<dbReference type="AlphaFoldDB" id="A0A386H5X5"/>
<dbReference type="InterPro" id="IPR047175">
    <property type="entry name" value="CotS-like"/>
</dbReference>